<accession>A0AAJ2K265</accession>
<organism evidence="4 5">
    <name type="scientific">Paenibacillus suaedae</name>
    <dbReference type="NCBI Taxonomy" id="3077233"/>
    <lineage>
        <taxon>Bacteria</taxon>
        <taxon>Bacillati</taxon>
        <taxon>Bacillota</taxon>
        <taxon>Bacilli</taxon>
        <taxon>Bacillales</taxon>
        <taxon>Paenibacillaceae</taxon>
        <taxon>Paenibacillus</taxon>
    </lineage>
</organism>
<dbReference type="Proteomes" id="UP001250538">
    <property type="component" value="Unassembled WGS sequence"/>
</dbReference>
<name>A0AAJ2K265_9BACL</name>
<dbReference type="Gene3D" id="1.10.10.10">
    <property type="entry name" value="Winged helix-like DNA-binding domain superfamily/Winged helix DNA-binding domain"/>
    <property type="match status" value="1"/>
</dbReference>
<dbReference type="GO" id="GO:0003677">
    <property type="term" value="F:DNA binding"/>
    <property type="evidence" value="ECO:0007669"/>
    <property type="project" value="UniProtKB-KW"/>
</dbReference>
<evidence type="ECO:0000256" key="1">
    <source>
        <dbReference type="ARBA" id="ARBA00023015"/>
    </source>
</evidence>
<keyword evidence="1" id="KW-0805">Transcription regulation</keyword>
<dbReference type="AlphaFoldDB" id="A0AAJ2K265"/>
<gene>
    <name evidence="4" type="ORF">RQP50_22195</name>
</gene>
<evidence type="ECO:0000313" key="4">
    <source>
        <dbReference type="EMBL" id="MDT8978954.1"/>
    </source>
</evidence>
<dbReference type="PANTHER" id="PTHR38465:SF2">
    <property type="entry name" value="HTH-TYPE TRANSCRIPTIONAL REGULATOR MMPR5"/>
    <property type="match status" value="1"/>
</dbReference>
<dbReference type="InterPro" id="IPR052362">
    <property type="entry name" value="HTH-GbsR_regulator"/>
</dbReference>
<comment type="caution">
    <text evidence="4">The sequence shown here is derived from an EMBL/GenBank/DDBJ whole genome shotgun (WGS) entry which is preliminary data.</text>
</comment>
<evidence type="ECO:0000256" key="3">
    <source>
        <dbReference type="ARBA" id="ARBA00023163"/>
    </source>
</evidence>
<protein>
    <recommendedName>
        <fullName evidence="6">MarR family transcriptional regulator</fullName>
    </recommendedName>
</protein>
<dbReference type="PANTHER" id="PTHR38465">
    <property type="entry name" value="HTH-TYPE TRANSCRIPTIONAL REGULATOR MJ1563-RELATED"/>
    <property type="match status" value="1"/>
</dbReference>
<evidence type="ECO:0000313" key="5">
    <source>
        <dbReference type="Proteomes" id="UP001250538"/>
    </source>
</evidence>
<dbReference type="EMBL" id="JAVYAA010000006">
    <property type="protein sequence ID" value="MDT8978954.1"/>
    <property type="molecule type" value="Genomic_DNA"/>
</dbReference>
<keyword evidence="2" id="KW-0238">DNA-binding</keyword>
<keyword evidence="3" id="KW-0804">Transcription</keyword>
<evidence type="ECO:0008006" key="6">
    <source>
        <dbReference type="Google" id="ProtNLM"/>
    </source>
</evidence>
<reference evidence="5" key="1">
    <citation type="submission" date="2023-09" db="EMBL/GenBank/DDBJ databases">
        <title>Paenibacillus sp. chi10 Genome sequencing and assembly.</title>
        <authorList>
            <person name="Kim I."/>
        </authorList>
    </citation>
    <scope>NUCLEOTIDE SEQUENCE [LARGE SCALE GENOMIC DNA]</scope>
    <source>
        <strain evidence="5">chi10</strain>
    </source>
</reference>
<dbReference type="InterPro" id="IPR036388">
    <property type="entry name" value="WH-like_DNA-bd_sf"/>
</dbReference>
<evidence type="ECO:0000256" key="2">
    <source>
        <dbReference type="ARBA" id="ARBA00023125"/>
    </source>
</evidence>
<sequence>MGNFKLNDAQQSLIEDFGTYIESSGGARSLGKIWGYLLLAGEPRSLDQMVLDLQISKGTASLSVRQGVQVSLFRKVGIPGSKRDYYEVHPDAWTSILHTSIAQGGMMGNYVRRAKSIASDEQAKMKMDESIEFFDFVVHQMKQILVQWQEQRQHKDSHN</sequence>
<dbReference type="RefSeq" id="WP_315746785.1">
    <property type="nucleotide sequence ID" value="NZ_JAVYAA010000006.1"/>
</dbReference>
<proteinExistence type="predicted"/>
<keyword evidence="5" id="KW-1185">Reference proteome</keyword>